<accession>A0AAV1LLE8</accession>
<feature type="compositionally biased region" description="Acidic residues" evidence="1">
    <location>
        <begin position="100"/>
        <end position="112"/>
    </location>
</feature>
<organism evidence="3 4">
    <name type="scientific">Parnassius mnemosyne</name>
    <name type="common">clouded apollo</name>
    <dbReference type="NCBI Taxonomy" id="213953"/>
    <lineage>
        <taxon>Eukaryota</taxon>
        <taxon>Metazoa</taxon>
        <taxon>Ecdysozoa</taxon>
        <taxon>Arthropoda</taxon>
        <taxon>Hexapoda</taxon>
        <taxon>Insecta</taxon>
        <taxon>Pterygota</taxon>
        <taxon>Neoptera</taxon>
        <taxon>Endopterygota</taxon>
        <taxon>Lepidoptera</taxon>
        <taxon>Glossata</taxon>
        <taxon>Ditrysia</taxon>
        <taxon>Papilionoidea</taxon>
        <taxon>Papilionidae</taxon>
        <taxon>Parnassiinae</taxon>
        <taxon>Parnassini</taxon>
        <taxon>Parnassius</taxon>
        <taxon>Driopa</taxon>
    </lineage>
</organism>
<sequence>MRSLLLLAAVCCLVLSAWASPIAKPEDDKEVGRQSAAAPAPAPAASAEDEDDDDDDDDDDGTADPFEDDDDDEDDEDDDDEEADDDEDDYDLERFFDDILGGEDDDDDDDEPSAVQPVAAPADVVAAAPAVPAASAEEVPTIPEEAESVEGETIADAEEPEAGQKEPASAEVESPASSAEAVAPADTDAEEDDEEEDDITDALDPEEDDDDDDDDEEEDDDDEDDDISDALGRKISSKHSRALKEEPAKKPVVPAIYIVKYNKFVDNILEKMNEILRRSYDPVNVKLQPIDAKKKSSKPKKDKTKTKSKKKSSAKKKQTTRAGSLAMTTNHKTIESLTNGNEIRDIPLVDQKVMEATKESPQNTETRALKEKSGTETAKAKPTTTRPKPPTNATKPKPKPPVKTTTKKPVDKNKTKTGEKSKPRAKGTLYGLSSLRRTGDVAVSILSDHTTVKSNFAVGPLILKVEKEVGRGGKKEIKSATATTAEMSGKITLRVNNQGVATLHAIKVLQPKQVRVDSNHERTRELVWKRSARIAHVVSEKLMSASKPMFLQHA</sequence>
<protein>
    <recommendedName>
        <fullName evidence="5">Acidic repeat-containing protein-like</fullName>
    </recommendedName>
</protein>
<name>A0AAV1LLE8_9NEOP</name>
<feature type="region of interest" description="Disordered" evidence="1">
    <location>
        <begin position="276"/>
        <end position="339"/>
    </location>
</feature>
<dbReference type="Proteomes" id="UP001314205">
    <property type="component" value="Unassembled WGS sequence"/>
</dbReference>
<keyword evidence="2" id="KW-0732">Signal</keyword>
<evidence type="ECO:0000256" key="2">
    <source>
        <dbReference type="SAM" id="SignalP"/>
    </source>
</evidence>
<evidence type="ECO:0000313" key="3">
    <source>
        <dbReference type="EMBL" id="CAK1596278.1"/>
    </source>
</evidence>
<dbReference type="EMBL" id="CAVLGL010000093">
    <property type="protein sequence ID" value="CAK1596278.1"/>
    <property type="molecule type" value="Genomic_DNA"/>
</dbReference>
<evidence type="ECO:0000256" key="1">
    <source>
        <dbReference type="SAM" id="MobiDB-lite"/>
    </source>
</evidence>
<feature type="compositionally biased region" description="Low complexity" evidence="1">
    <location>
        <begin position="375"/>
        <end position="395"/>
    </location>
</feature>
<feature type="compositionally biased region" description="Polar residues" evidence="1">
    <location>
        <begin position="320"/>
        <end position="339"/>
    </location>
</feature>
<feature type="compositionally biased region" description="Basic and acidic residues" evidence="1">
    <location>
        <begin position="408"/>
        <end position="422"/>
    </location>
</feature>
<feature type="chain" id="PRO_5043359601" description="Acidic repeat-containing protein-like" evidence="2">
    <location>
        <begin position="20"/>
        <end position="554"/>
    </location>
</feature>
<dbReference type="AlphaFoldDB" id="A0AAV1LLE8"/>
<feature type="compositionally biased region" description="Low complexity" evidence="1">
    <location>
        <begin position="166"/>
        <end position="186"/>
    </location>
</feature>
<feature type="compositionally biased region" description="Acidic residues" evidence="1">
    <location>
        <begin position="144"/>
        <end position="161"/>
    </location>
</feature>
<feature type="compositionally biased region" description="Acidic residues" evidence="1">
    <location>
        <begin position="187"/>
        <end position="228"/>
    </location>
</feature>
<keyword evidence="4" id="KW-1185">Reference proteome</keyword>
<feature type="compositionally biased region" description="Low complexity" evidence="1">
    <location>
        <begin position="36"/>
        <end position="46"/>
    </location>
</feature>
<gene>
    <name evidence="3" type="ORF">PARMNEM_LOCUS15650</name>
</gene>
<feature type="region of interest" description="Disordered" evidence="1">
    <location>
        <begin position="25"/>
        <end position="251"/>
    </location>
</feature>
<feature type="compositionally biased region" description="Low complexity" evidence="1">
    <location>
        <begin position="113"/>
        <end position="140"/>
    </location>
</feature>
<comment type="caution">
    <text evidence="3">The sequence shown here is derived from an EMBL/GenBank/DDBJ whole genome shotgun (WGS) entry which is preliminary data.</text>
</comment>
<evidence type="ECO:0000313" key="4">
    <source>
        <dbReference type="Proteomes" id="UP001314205"/>
    </source>
</evidence>
<proteinExistence type="predicted"/>
<reference evidence="3 4" key="1">
    <citation type="submission" date="2023-11" db="EMBL/GenBank/DDBJ databases">
        <authorList>
            <person name="Hedman E."/>
            <person name="Englund M."/>
            <person name="Stromberg M."/>
            <person name="Nyberg Akerstrom W."/>
            <person name="Nylinder S."/>
            <person name="Jareborg N."/>
            <person name="Kallberg Y."/>
            <person name="Kronander E."/>
        </authorList>
    </citation>
    <scope>NUCLEOTIDE SEQUENCE [LARGE SCALE GENOMIC DNA]</scope>
</reference>
<feature type="region of interest" description="Disordered" evidence="1">
    <location>
        <begin position="355"/>
        <end position="431"/>
    </location>
</feature>
<feature type="signal peptide" evidence="2">
    <location>
        <begin position="1"/>
        <end position="19"/>
    </location>
</feature>
<feature type="compositionally biased region" description="Basic residues" evidence="1">
    <location>
        <begin position="295"/>
        <end position="319"/>
    </location>
</feature>
<evidence type="ECO:0008006" key="5">
    <source>
        <dbReference type="Google" id="ProtNLM"/>
    </source>
</evidence>
<feature type="compositionally biased region" description="Acidic residues" evidence="1">
    <location>
        <begin position="47"/>
        <end position="91"/>
    </location>
</feature>